<comment type="caution">
    <text evidence="1">The sequence shown here is derived from an EMBL/GenBank/DDBJ whole genome shotgun (WGS) entry which is preliminary data.</text>
</comment>
<proteinExistence type="predicted"/>
<protein>
    <submittedName>
        <fullName evidence="1">Uncharacterized protein</fullName>
    </submittedName>
</protein>
<evidence type="ECO:0000313" key="2">
    <source>
        <dbReference type="Proteomes" id="UP001341840"/>
    </source>
</evidence>
<dbReference type="EMBL" id="JASCZI010151964">
    <property type="protein sequence ID" value="MED6175019.1"/>
    <property type="molecule type" value="Genomic_DNA"/>
</dbReference>
<sequence length="78" mass="8583">MAEEELIERLKKPDTAMVQKGNKAIRMQTTTTIGTTIIKTKGTLPTQERRAVEAVVVEEEETIGMLTIIVLNAKSVAN</sequence>
<accession>A0ABU6VPQ6</accession>
<dbReference type="Proteomes" id="UP001341840">
    <property type="component" value="Unassembled WGS sequence"/>
</dbReference>
<reference evidence="1 2" key="1">
    <citation type="journal article" date="2023" name="Plants (Basel)">
        <title>Bridging the Gap: Combining Genomics and Transcriptomics Approaches to Understand Stylosanthes scabra, an Orphan Legume from the Brazilian Caatinga.</title>
        <authorList>
            <person name="Ferreira-Neto J.R.C."/>
            <person name="da Silva M.D."/>
            <person name="Binneck E."/>
            <person name="de Melo N.F."/>
            <person name="da Silva R.H."/>
            <person name="de Melo A.L.T.M."/>
            <person name="Pandolfi V."/>
            <person name="Bustamante F.O."/>
            <person name="Brasileiro-Vidal A.C."/>
            <person name="Benko-Iseppon A.M."/>
        </authorList>
    </citation>
    <scope>NUCLEOTIDE SEQUENCE [LARGE SCALE GENOMIC DNA]</scope>
    <source>
        <tissue evidence="1">Leaves</tissue>
    </source>
</reference>
<evidence type="ECO:0000313" key="1">
    <source>
        <dbReference type="EMBL" id="MED6175019.1"/>
    </source>
</evidence>
<name>A0ABU6VPQ6_9FABA</name>
<keyword evidence="2" id="KW-1185">Reference proteome</keyword>
<organism evidence="1 2">
    <name type="scientific">Stylosanthes scabra</name>
    <dbReference type="NCBI Taxonomy" id="79078"/>
    <lineage>
        <taxon>Eukaryota</taxon>
        <taxon>Viridiplantae</taxon>
        <taxon>Streptophyta</taxon>
        <taxon>Embryophyta</taxon>
        <taxon>Tracheophyta</taxon>
        <taxon>Spermatophyta</taxon>
        <taxon>Magnoliopsida</taxon>
        <taxon>eudicotyledons</taxon>
        <taxon>Gunneridae</taxon>
        <taxon>Pentapetalae</taxon>
        <taxon>rosids</taxon>
        <taxon>fabids</taxon>
        <taxon>Fabales</taxon>
        <taxon>Fabaceae</taxon>
        <taxon>Papilionoideae</taxon>
        <taxon>50 kb inversion clade</taxon>
        <taxon>dalbergioids sensu lato</taxon>
        <taxon>Dalbergieae</taxon>
        <taxon>Pterocarpus clade</taxon>
        <taxon>Stylosanthes</taxon>
    </lineage>
</organism>
<gene>
    <name evidence="1" type="ORF">PIB30_074559</name>
</gene>